<organism evidence="1 2">
    <name type="scientific">Candidatus Obscuribacter phosphatis</name>
    <dbReference type="NCBI Taxonomy" id="1906157"/>
    <lineage>
        <taxon>Bacteria</taxon>
        <taxon>Bacillati</taxon>
        <taxon>Candidatus Melainabacteria</taxon>
        <taxon>Candidatus Obscuribacterales</taxon>
        <taxon>Candidatus Obscuribacteraceae</taxon>
        <taxon>Candidatus Obscuribacter</taxon>
    </lineage>
</organism>
<dbReference type="Proteomes" id="UP000664277">
    <property type="component" value="Unassembled WGS sequence"/>
</dbReference>
<name>A0A8J7P9N8_9BACT</name>
<comment type="caution">
    <text evidence="1">The sequence shown here is derived from an EMBL/GenBank/DDBJ whole genome shotgun (WGS) entry which is preliminary data.</text>
</comment>
<dbReference type="EMBL" id="JAFLCK010000035">
    <property type="protein sequence ID" value="MBN8662284.1"/>
    <property type="molecule type" value="Genomic_DNA"/>
</dbReference>
<protein>
    <submittedName>
        <fullName evidence="1">Uncharacterized protein</fullName>
    </submittedName>
</protein>
<evidence type="ECO:0000313" key="2">
    <source>
        <dbReference type="Proteomes" id="UP000664277"/>
    </source>
</evidence>
<evidence type="ECO:0000313" key="1">
    <source>
        <dbReference type="EMBL" id="MBN8662284.1"/>
    </source>
</evidence>
<dbReference type="AlphaFoldDB" id="A0A8J7P9N8"/>
<accession>A0A8J7P9N8</accession>
<proteinExistence type="predicted"/>
<reference evidence="1" key="1">
    <citation type="submission" date="2021-02" db="EMBL/GenBank/DDBJ databases">
        <title>Genome-Resolved Metagenomics of a Microbial Community Performing Photosynthetic Biological Nutrient Removal.</title>
        <authorList>
            <person name="Mcdaniel E.A."/>
        </authorList>
    </citation>
    <scope>NUCLEOTIDE SEQUENCE</scope>
    <source>
        <strain evidence="1">UWPOB_OBS1</strain>
    </source>
</reference>
<sequence>MRGRAIAQEKRAKYWTKKPYFVEYITEFEINLDYAKQTLFCRYWTPEFLKDSKLSRGQHLAEFALTAEDLKTYSPRHLYHPIYGEELAEAVARLLLMKDSGVETESKLKAAIDAHKILKKHHPYKRTFLVRFFETPPINWILFWLLIAHDCSVILLRRQDLVLLKDGYTIMQQRYELSSIEE</sequence>
<gene>
    <name evidence="1" type="ORF">J0M35_18080</name>
</gene>